<keyword evidence="5 11" id="KW-0863">Zinc-finger</keyword>
<evidence type="ECO:0000256" key="11">
    <source>
        <dbReference type="PROSITE-ProRule" id="PRU00175"/>
    </source>
</evidence>
<feature type="compositionally biased region" description="Low complexity" evidence="12">
    <location>
        <begin position="10"/>
        <end position="21"/>
    </location>
</feature>
<feature type="domain" description="RING-type" evidence="13">
    <location>
        <begin position="611"/>
        <end position="649"/>
    </location>
</feature>
<feature type="compositionally biased region" description="Acidic residues" evidence="12">
    <location>
        <begin position="659"/>
        <end position="668"/>
    </location>
</feature>
<feature type="region of interest" description="Disordered" evidence="12">
    <location>
        <begin position="1"/>
        <end position="21"/>
    </location>
</feature>
<protein>
    <submittedName>
        <fullName evidence="16">SNF2 super family</fullName>
    </submittedName>
</protein>
<evidence type="ECO:0000313" key="17">
    <source>
        <dbReference type="Proteomes" id="UP000002009"/>
    </source>
</evidence>
<evidence type="ECO:0000313" key="16">
    <source>
        <dbReference type="EMBL" id="ACO60649.1"/>
    </source>
</evidence>
<dbReference type="GO" id="GO:0004386">
    <property type="term" value="F:helicase activity"/>
    <property type="evidence" value="ECO:0007669"/>
    <property type="project" value="UniProtKB-KW"/>
</dbReference>
<dbReference type="InterPro" id="IPR027417">
    <property type="entry name" value="P-loop_NTPase"/>
</dbReference>
<dbReference type="STRING" id="296587.C1DZH0"/>
<keyword evidence="6" id="KW-0378">Hydrolase</keyword>
<feature type="region of interest" description="Disordered" evidence="12">
    <location>
        <begin position="279"/>
        <end position="336"/>
    </location>
</feature>
<feature type="region of interest" description="Disordered" evidence="12">
    <location>
        <begin position="659"/>
        <end position="683"/>
    </location>
</feature>
<evidence type="ECO:0000256" key="7">
    <source>
        <dbReference type="ARBA" id="ARBA00022806"/>
    </source>
</evidence>
<evidence type="ECO:0000256" key="5">
    <source>
        <dbReference type="ARBA" id="ARBA00022771"/>
    </source>
</evidence>
<dbReference type="Pfam" id="PF13923">
    <property type="entry name" value="zf-C3HC4_2"/>
    <property type="match status" value="1"/>
</dbReference>
<keyword evidence="3" id="KW-0479">Metal-binding</keyword>
<dbReference type="EMBL" id="CP001323">
    <property type="protein sequence ID" value="ACO60649.1"/>
    <property type="molecule type" value="Genomic_DNA"/>
</dbReference>
<sequence length="865" mass="94732">MPAVVPAPAPSTAHAPAPAVPVERFDEDLGTQAEDTEAEVERAVICFGAFQTYIVGVQYYSGTVSRNEQVRLVREPKNPYDRNAIQVNNILDIKVRGIRKLVHHASGVVTTGANNKYSIPVTLFLWGLPENKEEVIKRCRLGQLVLGNNVEPAARRVMELEPVTRTMDATEREDALDQLFKRLEEERQSTKMATPSETITAPLYPHQKEALAWMLHRENSNALPPFWSHEEKTGMYVNILSSYKTSVRPQVCRGGILADDMGLGKTLNTIALIASNRPGAAPPALEEAPENDEPPTKKPKGKTKGPGPSKNAPKVLASKQDQAGSTSSPPSRDGPKATLIVCPVSVLSNWEQQIAEHTDGSLSVCRYHGASKTKVTDELARHDVVITTYGTLTADKGAVLNKVKWLRVVLDEAHNVKNPNVGQSIAVRQLTAERRWAITGTPIQNRLNDLYSLLAFLRLQPLDDRSFWTRVVDKPVHAGNPVGYDRLVTLMAAIALRRTKAQKLKDGTPLVRLPPKEVLVQTVEMGLEDRARYSNLLRAAQETIGGMIEDGTLFGNYAHALEVILRLRQLCCHGALVPRGKNGEEKPVTPPTGEQMAQLLTVLRAGGLDDCCICLGTMFHPVVTRCAHVFCRGCIAPALERKRSCPLCRADCEPGELVEAPPDEDGETGDGASTGAGAAPPSAKTEALVARLKTDLRARGDGGRKAKAVVFSQFVTFIDIAQKSVEAAGFKCVRLTGGVSAAGREKCIREFQSPDADSPDVIFVSLKAGGVGINLTAASFVYMLDPWWNPATEDQAMDRVHRLGQDRPVKVVRFVCKDSIDEKMMELQQRKRELAKAAFVKKTEKERQEMRKADLSLLLSLTNLV</sequence>
<dbReference type="Gene3D" id="3.40.50.10810">
    <property type="entry name" value="Tandem AAA-ATPase domain"/>
    <property type="match status" value="2"/>
</dbReference>
<dbReference type="Pfam" id="PF08797">
    <property type="entry name" value="HIRAN"/>
    <property type="match status" value="1"/>
</dbReference>
<evidence type="ECO:0000256" key="8">
    <source>
        <dbReference type="ARBA" id="ARBA00022833"/>
    </source>
</evidence>
<dbReference type="InterPro" id="IPR000330">
    <property type="entry name" value="SNF2_N"/>
</dbReference>
<dbReference type="Pfam" id="PF00271">
    <property type="entry name" value="Helicase_C"/>
    <property type="match status" value="1"/>
</dbReference>
<evidence type="ECO:0000256" key="10">
    <source>
        <dbReference type="ARBA" id="ARBA00023242"/>
    </source>
</evidence>
<dbReference type="SUPFAM" id="SSF57850">
    <property type="entry name" value="RING/U-box"/>
    <property type="match status" value="1"/>
</dbReference>
<dbReference type="Gene3D" id="3.40.50.300">
    <property type="entry name" value="P-loop containing nucleotide triphosphate hydrolases"/>
    <property type="match status" value="1"/>
</dbReference>
<dbReference type="CDD" id="cd18793">
    <property type="entry name" value="SF2_C_SNF"/>
    <property type="match status" value="1"/>
</dbReference>
<comment type="similarity">
    <text evidence="2">Belongs to the SNF2/RAD54 helicase family. RAD16 subfamily.</text>
</comment>
<dbReference type="AlphaFoldDB" id="C1DZH0"/>
<dbReference type="OrthoDB" id="448448at2759"/>
<dbReference type="Gene3D" id="3.30.40.10">
    <property type="entry name" value="Zinc/RING finger domain, C3HC4 (zinc finger)"/>
    <property type="match status" value="1"/>
</dbReference>
<dbReference type="InParanoid" id="C1DZH0"/>
<dbReference type="InterPro" id="IPR038718">
    <property type="entry name" value="SNF2-like_sf"/>
</dbReference>
<keyword evidence="10" id="KW-0539">Nucleus</keyword>
<name>C1DZH0_MICCC</name>
<dbReference type="Gene3D" id="3.30.70.2330">
    <property type="match status" value="1"/>
</dbReference>
<dbReference type="OMA" id="ETTVWRL"/>
<dbReference type="RefSeq" id="XP_002499390.1">
    <property type="nucleotide sequence ID" value="XM_002499345.1"/>
</dbReference>
<dbReference type="InterPro" id="IPR014905">
    <property type="entry name" value="HIRAN"/>
</dbReference>
<dbReference type="GO" id="GO:0008094">
    <property type="term" value="F:ATP-dependent activity, acting on DNA"/>
    <property type="evidence" value="ECO:0007669"/>
    <property type="project" value="TreeGrafter"/>
</dbReference>
<dbReference type="GeneID" id="8241053"/>
<evidence type="ECO:0000256" key="1">
    <source>
        <dbReference type="ARBA" id="ARBA00004123"/>
    </source>
</evidence>
<dbReference type="InterPro" id="IPR001650">
    <property type="entry name" value="Helicase_C-like"/>
</dbReference>
<organism evidence="16 17">
    <name type="scientific">Micromonas commoda (strain RCC299 / NOUM17 / CCMP2709)</name>
    <name type="common">Picoplanktonic green alga</name>
    <dbReference type="NCBI Taxonomy" id="296587"/>
    <lineage>
        <taxon>Eukaryota</taxon>
        <taxon>Viridiplantae</taxon>
        <taxon>Chlorophyta</taxon>
        <taxon>Mamiellophyceae</taxon>
        <taxon>Mamiellales</taxon>
        <taxon>Mamiellaceae</taxon>
        <taxon>Micromonas</taxon>
    </lineage>
</organism>
<dbReference type="PROSITE" id="PS50089">
    <property type="entry name" value="ZF_RING_2"/>
    <property type="match status" value="1"/>
</dbReference>
<dbReference type="Pfam" id="PF00176">
    <property type="entry name" value="SNF2-rel_dom"/>
    <property type="match status" value="1"/>
</dbReference>
<dbReference type="GO" id="GO:0016818">
    <property type="term" value="F:hydrolase activity, acting on acid anhydrides, in phosphorus-containing anhydrides"/>
    <property type="evidence" value="ECO:0007669"/>
    <property type="project" value="InterPro"/>
</dbReference>
<dbReference type="InterPro" id="IPR001841">
    <property type="entry name" value="Znf_RING"/>
</dbReference>
<dbReference type="InterPro" id="IPR013083">
    <property type="entry name" value="Znf_RING/FYVE/PHD"/>
</dbReference>
<dbReference type="GO" id="GO:0006281">
    <property type="term" value="P:DNA repair"/>
    <property type="evidence" value="ECO:0007669"/>
    <property type="project" value="TreeGrafter"/>
</dbReference>
<dbReference type="SUPFAM" id="SSF52540">
    <property type="entry name" value="P-loop containing nucleoside triphosphate hydrolases"/>
    <property type="match status" value="2"/>
</dbReference>
<evidence type="ECO:0000256" key="2">
    <source>
        <dbReference type="ARBA" id="ARBA00008438"/>
    </source>
</evidence>
<dbReference type="PROSITE" id="PS51194">
    <property type="entry name" value="HELICASE_CTER"/>
    <property type="match status" value="1"/>
</dbReference>
<dbReference type="KEGG" id="mis:MICPUN_99199"/>
<dbReference type="FunCoup" id="C1DZH0">
    <property type="interactions" value="1286"/>
</dbReference>
<keyword evidence="8" id="KW-0862">Zinc</keyword>
<accession>C1DZH0</accession>
<evidence type="ECO:0000256" key="4">
    <source>
        <dbReference type="ARBA" id="ARBA00022741"/>
    </source>
</evidence>
<evidence type="ECO:0000259" key="14">
    <source>
        <dbReference type="PROSITE" id="PS51192"/>
    </source>
</evidence>
<keyword evidence="17" id="KW-1185">Reference proteome</keyword>
<dbReference type="InterPro" id="IPR050628">
    <property type="entry name" value="SNF2_RAD54_helicase_TF"/>
</dbReference>
<evidence type="ECO:0000256" key="6">
    <source>
        <dbReference type="ARBA" id="ARBA00022801"/>
    </source>
</evidence>
<gene>
    <name evidence="16" type="ORF">MICPUN_99199</name>
</gene>
<evidence type="ECO:0000259" key="13">
    <source>
        <dbReference type="PROSITE" id="PS50089"/>
    </source>
</evidence>
<dbReference type="InterPro" id="IPR049730">
    <property type="entry name" value="SNF2/RAD54-like_C"/>
</dbReference>
<feature type="domain" description="Helicase ATP-binding" evidence="14">
    <location>
        <begin position="246"/>
        <end position="460"/>
    </location>
</feature>
<dbReference type="GO" id="GO:0005524">
    <property type="term" value="F:ATP binding"/>
    <property type="evidence" value="ECO:0007669"/>
    <property type="project" value="UniProtKB-KW"/>
</dbReference>
<evidence type="ECO:0000256" key="3">
    <source>
        <dbReference type="ARBA" id="ARBA00022723"/>
    </source>
</evidence>
<dbReference type="PROSITE" id="PS51192">
    <property type="entry name" value="HELICASE_ATP_BIND_1"/>
    <property type="match status" value="1"/>
</dbReference>
<keyword evidence="9" id="KW-0067">ATP-binding</keyword>
<dbReference type="PANTHER" id="PTHR45626">
    <property type="entry name" value="TRANSCRIPTION TERMINATION FACTOR 2-RELATED"/>
    <property type="match status" value="1"/>
</dbReference>
<dbReference type="Proteomes" id="UP000002009">
    <property type="component" value="Chromosome 2"/>
</dbReference>
<dbReference type="GO" id="GO:0008270">
    <property type="term" value="F:zinc ion binding"/>
    <property type="evidence" value="ECO:0007669"/>
    <property type="project" value="UniProtKB-KW"/>
</dbReference>
<dbReference type="GO" id="GO:0005634">
    <property type="term" value="C:nucleus"/>
    <property type="evidence" value="ECO:0007669"/>
    <property type="project" value="UniProtKB-SubCell"/>
</dbReference>
<comment type="subcellular location">
    <subcellularLocation>
        <location evidence="1">Nucleus</location>
    </subcellularLocation>
</comment>
<dbReference type="SMART" id="SM00490">
    <property type="entry name" value="HELICc"/>
    <property type="match status" value="1"/>
</dbReference>
<evidence type="ECO:0000256" key="12">
    <source>
        <dbReference type="SAM" id="MobiDB-lite"/>
    </source>
</evidence>
<feature type="compositionally biased region" description="Low complexity" evidence="12">
    <location>
        <begin position="670"/>
        <end position="683"/>
    </location>
</feature>
<dbReference type="SMART" id="SM00487">
    <property type="entry name" value="DEXDc"/>
    <property type="match status" value="1"/>
</dbReference>
<dbReference type="InterPro" id="IPR014001">
    <property type="entry name" value="Helicase_ATP-bd"/>
</dbReference>
<evidence type="ECO:0000256" key="9">
    <source>
        <dbReference type="ARBA" id="ARBA00022840"/>
    </source>
</evidence>
<keyword evidence="7" id="KW-0347">Helicase</keyword>
<dbReference type="GO" id="GO:0003676">
    <property type="term" value="F:nucleic acid binding"/>
    <property type="evidence" value="ECO:0007669"/>
    <property type="project" value="InterPro"/>
</dbReference>
<reference evidence="16 17" key="1">
    <citation type="journal article" date="2009" name="Science">
        <title>Green evolution and dynamic adaptations revealed by genomes of the marine picoeukaryotes Micromonas.</title>
        <authorList>
            <person name="Worden A.Z."/>
            <person name="Lee J.H."/>
            <person name="Mock T."/>
            <person name="Rouze P."/>
            <person name="Simmons M.P."/>
            <person name="Aerts A.L."/>
            <person name="Allen A.E."/>
            <person name="Cuvelier M.L."/>
            <person name="Derelle E."/>
            <person name="Everett M.V."/>
            <person name="Foulon E."/>
            <person name="Grimwood J."/>
            <person name="Gundlach H."/>
            <person name="Henrissat B."/>
            <person name="Napoli C."/>
            <person name="McDonald S.M."/>
            <person name="Parker M.S."/>
            <person name="Rombauts S."/>
            <person name="Salamov A."/>
            <person name="Von Dassow P."/>
            <person name="Badger J.H."/>
            <person name="Coutinho P.M."/>
            <person name="Demir E."/>
            <person name="Dubchak I."/>
            <person name="Gentemann C."/>
            <person name="Eikrem W."/>
            <person name="Gready J.E."/>
            <person name="John U."/>
            <person name="Lanier W."/>
            <person name="Lindquist E.A."/>
            <person name="Lucas S."/>
            <person name="Mayer K.F."/>
            <person name="Moreau H."/>
            <person name="Not F."/>
            <person name="Otillar R."/>
            <person name="Panaud O."/>
            <person name="Pangilinan J."/>
            <person name="Paulsen I."/>
            <person name="Piegu B."/>
            <person name="Poliakov A."/>
            <person name="Robbens S."/>
            <person name="Schmutz J."/>
            <person name="Toulza E."/>
            <person name="Wyss T."/>
            <person name="Zelensky A."/>
            <person name="Zhou K."/>
            <person name="Armbrust E.V."/>
            <person name="Bhattacharya D."/>
            <person name="Goodenough U.W."/>
            <person name="Van de Peer Y."/>
            <person name="Grigoriev I.V."/>
        </authorList>
    </citation>
    <scope>NUCLEOTIDE SEQUENCE [LARGE SCALE GENOMIC DNA]</scope>
    <source>
        <strain evidence="17">RCC299 / NOUM17</strain>
    </source>
</reference>
<proteinExistence type="inferred from homology"/>
<dbReference type="eggNOG" id="KOG1001">
    <property type="taxonomic scope" value="Eukaryota"/>
</dbReference>
<dbReference type="PANTHER" id="PTHR45626:SF17">
    <property type="entry name" value="HELICASE-LIKE TRANSCRIPTION FACTOR"/>
    <property type="match status" value="1"/>
</dbReference>
<evidence type="ECO:0000259" key="15">
    <source>
        <dbReference type="PROSITE" id="PS51194"/>
    </source>
</evidence>
<feature type="compositionally biased region" description="Polar residues" evidence="12">
    <location>
        <begin position="319"/>
        <end position="330"/>
    </location>
</feature>
<dbReference type="PROSITE" id="PS00518">
    <property type="entry name" value="ZF_RING_1"/>
    <property type="match status" value="1"/>
</dbReference>
<dbReference type="InterPro" id="IPR017907">
    <property type="entry name" value="Znf_RING_CS"/>
</dbReference>
<feature type="domain" description="Helicase C-terminal" evidence="15">
    <location>
        <begin position="684"/>
        <end position="851"/>
    </location>
</feature>
<dbReference type="SMART" id="SM00184">
    <property type="entry name" value="RING"/>
    <property type="match status" value="1"/>
</dbReference>
<keyword evidence="4" id="KW-0547">Nucleotide-binding</keyword>